<name>K9Z2H3_CYAAP</name>
<dbReference type="KEGG" id="can:Cyan10605_1286"/>
<reference evidence="2" key="1">
    <citation type="journal article" date="2013" name="Proc. Natl. Acad. Sci. U.S.A.">
        <title>Improving the coverage of the cyanobacterial phylum using diversity-driven genome sequencing.</title>
        <authorList>
            <person name="Shih P.M."/>
            <person name="Wu D."/>
            <person name="Latifi A."/>
            <person name="Axen S.D."/>
            <person name="Fewer D.P."/>
            <person name="Talla E."/>
            <person name="Calteau A."/>
            <person name="Cai F."/>
            <person name="Tandeau de Marsac N."/>
            <person name="Rippka R."/>
            <person name="Herdman M."/>
            <person name="Sivonen K."/>
            <person name="Coursin T."/>
            <person name="Laurent T."/>
            <person name="Goodwin L."/>
            <person name="Nolan M."/>
            <person name="Davenport K.W."/>
            <person name="Han C.S."/>
            <person name="Rubin E.M."/>
            <person name="Eisen J.A."/>
            <person name="Woyke T."/>
            <person name="Gugger M."/>
            <person name="Kerfeld C.A."/>
        </authorList>
    </citation>
    <scope>NUCLEOTIDE SEQUENCE [LARGE SCALE GENOMIC DNA]</scope>
    <source>
        <strain evidence="2">PCC 10605</strain>
    </source>
</reference>
<dbReference type="HOGENOM" id="CLU_3250296_0_0_3"/>
<dbReference type="EMBL" id="CP003947">
    <property type="protein sequence ID" value="AFZ53401.1"/>
    <property type="molecule type" value="Genomic_DNA"/>
</dbReference>
<accession>K9Z2H3</accession>
<dbReference type="Proteomes" id="UP000010480">
    <property type="component" value="Chromosome"/>
</dbReference>
<proteinExistence type="predicted"/>
<evidence type="ECO:0000313" key="2">
    <source>
        <dbReference type="Proteomes" id="UP000010480"/>
    </source>
</evidence>
<keyword evidence="2" id="KW-1185">Reference proteome</keyword>
<organism evidence="1 2">
    <name type="scientific">Cyanobacterium aponinum (strain PCC 10605)</name>
    <dbReference type="NCBI Taxonomy" id="755178"/>
    <lineage>
        <taxon>Bacteria</taxon>
        <taxon>Bacillati</taxon>
        <taxon>Cyanobacteriota</taxon>
        <taxon>Cyanophyceae</taxon>
        <taxon>Oscillatoriophycideae</taxon>
        <taxon>Chroococcales</taxon>
        <taxon>Geminocystaceae</taxon>
        <taxon>Cyanobacterium</taxon>
    </lineage>
</organism>
<sequence>MVLGYWGVLSPLNSLYYKDETISEWVSQFIILTPNPSPKGEE</sequence>
<evidence type="ECO:0000313" key="1">
    <source>
        <dbReference type="EMBL" id="AFZ53401.1"/>
    </source>
</evidence>
<protein>
    <submittedName>
        <fullName evidence="1">Uncharacterized protein</fullName>
    </submittedName>
</protein>
<gene>
    <name evidence="1" type="ordered locus">Cyan10605_1286</name>
</gene>
<dbReference type="AlphaFoldDB" id="K9Z2H3"/>